<reference evidence="1 2" key="1">
    <citation type="submission" date="2010-10" db="EMBL/GenBank/DDBJ databases">
        <title>Complete sequence of Frankia sp. EuI1c.</title>
        <authorList>
            <consortium name="US DOE Joint Genome Institute"/>
            <person name="Lucas S."/>
            <person name="Copeland A."/>
            <person name="Lapidus A."/>
            <person name="Cheng J.-F."/>
            <person name="Bruce D."/>
            <person name="Goodwin L."/>
            <person name="Pitluck S."/>
            <person name="Chertkov O."/>
            <person name="Detter J.C."/>
            <person name="Han C."/>
            <person name="Tapia R."/>
            <person name="Land M."/>
            <person name="Hauser L."/>
            <person name="Jeffries C."/>
            <person name="Kyrpides N."/>
            <person name="Ivanova N."/>
            <person name="Mikhailova N."/>
            <person name="Beauchemin N."/>
            <person name="Sen A."/>
            <person name="Sur S.A."/>
            <person name="Gtari M."/>
            <person name="Wall L."/>
            <person name="Tisa L."/>
            <person name="Woyke T."/>
        </authorList>
    </citation>
    <scope>NUCLEOTIDE SEQUENCE [LARGE SCALE GENOMIC DNA]</scope>
    <source>
        <strain evidence="2">DSM 45817 / CECT 9037 / EuI1c</strain>
    </source>
</reference>
<dbReference type="OrthoDB" id="4929423at2"/>
<dbReference type="Proteomes" id="UP000002484">
    <property type="component" value="Chromosome"/>
</dbReference>
<dbReference type="AlphaFoldDB" id="E3J8W7"/>
<evidence type="ECO:0000313" key="2">
    <source>
        <dbReference type="Proteomes" id="UP000002484"/>
    </source>
</evidence>
<dbReference type="RefSeq" id="WP_013422819.1">
    <property type="nucleotide sequence ID" value="NC_014666.1"/>
</dbReference>
<dbReference type="HOGENOM" id="CLU_1228437_0_0_11"/>
<keyword evidence="2" id="KW-1185">Reference proteome</keyword>
<proteinExistence type="predicted"/>
<sequence>MGRRGLVDVEAQADAMAHMRRAARSLRAFDVDTFTLDSAGPRTGRDPEPGSDGDHAVVAAGALITACTTFVDDLCVDIAALLMTRVDAVAADVVGREDGPLSRLPQAYGDHYTVDFARRLLVATVSVTGRLAEPDWIPIACLAEQLALYLVVEEAASLLDRYGLDDDPRARYQFFEEQAFENDAHLRLFDEAPELAGSRAGDPISAWFTPFYDGFYVHPYVEPRF</sequence>
<dbReference type="KEGG" id="fri:FraEuI1c_1643"/>
<dbReference type="EMBL" id="CP002299">
    <property type="protein sequence ID" value="ADP79700.1"/>
    <property type="molecule type" value="Genomic_DNA"/>
</dbReference>
<accession>E3J8W7</accession>
<name>E3J8W7_PSEI1</name>
<organism evidence="1 2">
    <name type="scientific">Pseudofrankia inefficax (strain DSM 45817 / CECT 9037 / DDB 130130 / EuI1c)</name>
    <name type="common">Frankia inefficax</name>
    <dbReference type="NCBI Taxonomy" id="298654"/>
    <lineage>
        <taxon>Bacteria</taxon>
        <taxon>Bacillati</taxon>
        <taxon>Actinomycetota</taxon>
        <taxon>Actinomycetes</taxon>
        <taxon>Frankiales</taxon>
        <taxon>Frankiaceae</taxon>
        <taxon>Pseudofrankia</taxon>
    </lineage>
</organism>
<gene>
    <name evidence="1" type="ordered locus">FraEuI1c_1643</name>
</gene>
<dbReference type="eggNOG" id="ENOG5033EAR">
    <property type="taxonomic scope" value="Bacteria"/>
</dbReference>
<evidence type="ECO:0000313" key="1">
    <source>
        <dbReference type="EMBL" id="ADP79700.1"/>
    </source>
</evidence>
<dbReference type="InParanoid" id="E3J8W7"/>
<protein>
    <submittedName>
        <fullName evidence="1">Uncharacterized protein</fullName>
    </submittedName>
</protein>